<proteinExistence type="inferred from homology"/>
<dbReference type="STRING" id="306902.C4Y648"/>
<dbReference type="InParanoid" id="C4Y648"/>
<accession>C4Y648</accession>
<dbReference type="KEGG" id="clu:CLUG_03632"/>
<comment type="subcellular location">
    <subcellularLocation>
        <location evidence="1">Membrane</location>
        <topology evidence="1">Multi-pass membrane protein</topology>
    </subcellularLocation>
</comment>
<protein>
    <recommendedName>
        <fullName evidence="1">Protein YOP1</fullName>
    </recommendedName>
</protein>
<dbReference type="AlphaFoldDB" id="C4Y648"/>
<organism evidence="2 3">
    <name type="scientific">Clavispora lusitaniae (strain ATCC 42720)</name>
    <name type="common">Yeast</name>
    <name type="synonym">Candida lusitaniae</name>
    <dbReference type="NCBI Taxonomy" id="306902"/>
    <lineage>
        <taxon>Eukaryota</taxon>
        <taxon>Fungi</taxon>
        <taxon>Dikarya</taxon>
        <taxon>Ascomycota</taxon>
        <taxon>Saccharomycotina</taxon>
        <taxon>Pichiomycetes</taxon>
        <taxon>Metschnikowiaceae</taxon>
        <taxon>Clavispora</taxon>
    </lineage>
</organism>
<dbReference type="HOGENOM" id="CLU_880004_0_0_1"/>
<dbReference type="PANTHER" id="PTHR12300:SF177">
    <property type="entry name" value="PROTEIN YOP1"/>
    <property type="match status" value="1"/>
</dbReference>
<sequence length="316" mass="34854">MYLISGNKSGQKLVYNVSYLTKCVSIFNLLSRHSLWMQSMTLTCSWGVSVLYPTFASYKAFDNYSKLSSSLSATTVNVGGVSVSFGTLLRRANSKEDSKEEDELTSHLMRLQMWLIYWMVNGCFGAAEACLCLKYVPLYSMLRLAFSIWLISPIVLSAARLGGSGVVSKADIQNRWIDFSSSGCGLIFFRFVKPFMDEHLSKFERIGFDNVLGGAFNLISAPFSGTGLGSAKSSTDNPSDPTVISLMHTMASYPWSFLSHSGTTNINSTTENVSGPAADLDDYDVVDPPISAIDDGINELNHRNTKGNPTPRRWLW</sequence>
<dbReference type="InterPro" id="IPR004345">
    <property type="entry name" value="TB2_DP1_HVA22"/>
</dbReference>
<dbReference type="EMBL" id="CH408079">
    <property type="protein sequence ID" value="EEQ39504.1"/>
    <property type="molecule type" value="Genomic_DNA"/>
</dbReference>
<evidence type="ECO:0000313" key="3">
    <source>
        <dbReference type="Proteomes" id="UP000007703"/>
    </source>
</evidence>
<dbReference type="Proteomes" id="UP000007703">
    <property type="component" value="Unassembled WGS sequence"/>
</dbReference>
<dbReference type="Pfam" id="PF03134">
    <property type="entry name" value="TB2_DP1_HVA22"/>
    <property type="match status" value="1"/>
</dbReference>
<dbReference type="VEuPathDB" id="FungiDB:CLUG_03632"/>
<comment type="similarity">
    <text evidence="1">Belongs to the DP1 family.</text>
</comment>
<dbReference type="GO" id="GO:0016020">
    <property type="term" value="C:membrane"/>
    <property type="evidence" value="ECO:0007669"/>
    <property type="project" value="UniProtKB-SubCell"/>
</dbReference>
<evidence type="ECO:0000313" key="2">
    <source>
        <dbReference type="EMBL" id="EEQ39504.1"/>
    </source>
</evidence>
<name>C4Y648_CLAL4</name>
<evidence type="ECO:0000256" key="1">
    <source>
        <dbReference type="RuleBase" id="RU362006"/>
    </source>
</evidence>
<reference evidence="2 3" key="1">
    <citation type="journal article" date="2009" name="Nature">
        <title>Evolution of pathogenicity and sexual reproduction in eight Candida genomes.</title>
        <authorList>
            <person name="Butler G."/>
            <person name="Rasmussen M.D."/>
            <person name="Lin M.F."/>
            <person name="Santos M.A."/>
            <person name="Sakthikumar S."/>
            <person name="Munro C.A."/>
            <person name="Rheinbay E."/>
            <person name="Grabherr M."/>
            <person name="Forche A."/>
            <person name="Reedy J.L."/>
            <person name="Agrafioti I."/>
            <person name="Arnaud M.B."/>
            <person name="Bates S."/>
            <person name="Brown A.J."/>
            <person name="Brunke S."/>
            <person name="Costanzo M.C."/>
            <person name="Fitzpatrick D.A."/>
            <person name="de Groot P.W."/>
            <person name="Harris D."/>
            <person name="Hoyer L.L."/>
            <person name="Hube B."/>
            <person name="Klis F.M."/>
            <person name="Kodira C."/>
            <person name="Lennard N."/>
            <person name="Logue M.E."/>
            <person name="Martin R."/>
            <person name="Neiman A.M."/>
            <person name="Nikolaou E."/>
            <person name="Quail M.A."/>
            <person name="Quinn J."/>
            <person name="Santos M.C."/>
            <person name="Schmitzberger F.F."/>
            <person name="Sherlock G."/>
            <person name="Shah P."/>
            <person name="Silverstein K.A."/>
            <person name="Skrzypek M.S."/>
            <person name="Soll D."/>
            <person name="Staggs R."/>
            <person name="Stansfield I."/>
            <person name="Stumpf M.P."/>
            <person name="Sudbery P.E."/>
            <person name="Srikantha T."/>
            <person name="Zeng Q."/>
            <person name="Berman J."/>
            <person name="Berriman M."/>
            <person name="Heitman J."/>
            <person name="Gow N.A."/>
            <person name="Lorenz M.C."/>
            <person name="Birren B.W."/>
            <person name="Kellis M."/>
            <person name="Cuomo C.A."/>
        </authorList>
    </citation>
    <scope>NUCLEOTIDE SEQUENCE [LARGE SCALE GENOMIC DNA]</scope>
    <source>
        <strain evidence="2 3">ATCC 42720</strain>
    </source>
</reference>
<gene>
    <name evidence="2" type="ORF">CLUG_03632</name>
</gene>
<dbReference type="GeneID" id="8497156"/>
<dbReference type="RefSeq" id="XP_002616391.1">
    <property type="nucleotide sequence ID" value="XM_002616345.1"/>
</dbReference>
<dbReference type="OrthoDB" id="434647at2759"/>
<dbReference type="PANTHER" id="PTHR12300">
    <property type="entry name" value="HVA22-LIKE PROTEINS"/>
    <property type="match status" value="1"/>
</dbReference>